<dbReference type="SMART" id="SM00220">
    <property type="entry name" value="S_TKc"/>
    <property type="match status" value="1"/>
</dbReference>
<dbReference type="PANTHER" id="PTHR24359:SF1">
    <property type="entry name" value="INHIBITOR OF NUCLEAR FACTOR KAPPA-B KINASE EPSILON SUBUNIT HOMOLOG 1-RELATED"/>
    <property type="match status" value="1"/>
</dbReference>
<dbReference type="SUPFAM" id="SSF56112">
    <property type="entry name" value="Protein kinase-like (PK-like)"/>
    <property type="match status" value="1"/>
</dbReference>
<feature type="compositionally biased region" description="Polar residues" evidence="1">
    <location>
        <begin position="534"/>
        <end position="544"/>
    </location>
</feature>
<feature type="domain" description="Protein kinase" evidence="2">
    <location>
        <begin position="160"/>
        <end position="500"/>
    </location>
</feature>
<feature type="compositionally biased region" description="Polar residues" evidence="1">
    <location>
        <begin position="607"/>
        <end position="634"/>
    </location>
</feature>
<gene>
    <name evidence="3" type="ORF">LTR24_004657</name>
</gene>
<protein>
    <recommendedName>
        <fullName evidence="2">Protein kinase domain-containing protein</fullName>
    </recommendedName>
</protein>
<feature type="region of interest" description="Disordered" evidence="1">
    <location>
        <begin position="505"/>
        <end position="652"/>
    </location>
</feature>
<comment type="caution">
    <text evidence="3">The sequence shown here is derived from an EMBL/GenBank/DDBJ whole genome shotgun (WGS) entry which is preliminary data.</text>
</comment>
<dbReference type="Gene3D" id="1.10.510.10">
    <property type="entry name" value="Transferase(Phosphotransferase) domain 1"/>
    <property type="match status" value="1"/>
</dbReference>
<proteinExistence type="predicted"/>
<name>A0ABR0KCB8_9EURO</name>
<dbReference type="EMBL" id="JAVRRG010000049">
    <property type="protein sequence ID" value="KAK5092998.1"/>
    <property type="molecule type" value="Genomic_DNA"/>
</dbReference>
<evidence type="ECO:0000256" key="1">
    <source>
        <dbReference type="SAM" id="MobiDB-lite"/>
    </source>
</evidence>
<sequence length="920" mass="103503">MAAPVGNSDHLPETYEFLRLLKSPEAAITGYRHGESNIFTPKAVLQGYFDRTRGSLRRLLGETLKGERHIPSTETVSKEFIAVYATLLVIGQPQFLIRFIEQGFCDDKLPFHIEPPSFPTTTDGGSFFERFKNAQWQFCPLRFRPDGINYYVQPDYILPLCRREPLRRSPPATVYKVQIHGDYDPFEPNAPRGSLLDHTYIFKEFNGAHAKAAYLQELDAFQHLQQAGSSLGNTIIGFYGSFIYGESPVIILEYADRGTLDKFLQDIPSPEEGEDIIRLWEALLKLQVGVNTIHNIPTGQLLVPVDSRRQSALRGWHQDIKPTNILVLSGPTDSPYDCQFRLADLGTSHFTQIDGGESDVYAADAGGTREFGAPECYRFSHNMQQSAPRVQQKVDMWSLGCVYSEFAVWIVSGCQQLKNYKQDRQRETQEVGSTDVGCFHNGRGPLSCVEKWNQRAFDNKRSSDHVTRSVLKQLVGEMLYEDPDDRPSATQLMRKARDIISYARQQLDRQRRGSMGSASTGPLLRSPFRDYTLPSDSTTNTDTADVSRGPTRHMYPPSPIGEVQQQRALEASPTTLSDSDAEDDHEDDPKLNTPLTSRCSSERKFRSSATKSSHRYSNQGDENNPPANGMSRQGSCRRRTERRLKSSPASFEDINTATGLNITNESRRSISNVDGVTEALSASRSPVIHDSSTDSRPVLSMQDLYVRYSERKLGLTIAPLVNEHYLHPLADPERDFVFLLDDSATMRLHKDQVIQAVKCLSWLLKKYDNDGIDMYFMRAKGKYHASPKSSSDLHSTLLKYMTEAKGTSDVTNRLSTLLHDYTERYAHSDTPRTSTSGRWSQIFSSKPALAKPSPLMIYVLTDAVWQAESDPAELIKHTAEVLDKHHAPENQLGIQFISVNAMDENCAKLNLLDSGLGINR</sequence>
<feature type="compositionally biased region" description="Polar residues" evidence="1">
    <location>
        <begin position="563"/>
        <end position="576"/>
    </location>
</feature>
<accession>A0ABR0KCB8</accession>
<dbReference type="InterPro" id="IPR011009">
    <property type="entry name" value="Kinase-like_dom_sf"/>
</dbReference>
<keyword evidence="4" id="KW-1185">Reference proteome</keyword>
<dbReference type="InterPro" id="IPR000719">
    <property type="entry name" value="Prot_kinase_dom"/>
</dbReference>
<reference evidence="3 4" key="1">
    <citation type="submission" date="2023-08" db="EMBL/GenBank/DDBJ databases">
        <title>Black Yeasts Isolated from many extreme environments.</title>
        <authorList>
            <person name="Coleine C."/>
            <person name="Stajich J.E."/>
            <person name="Selbmann L."/>
        </authorList>
    </citation>
    <scope>NUCLEOTIDE SEQUENCE [LARGE SCALE GENOMIC DNA]</scope>
    <source>
        <strain evidence="3 4">CCFEE 5885</strain>
    </source>
</reference>
<dbReference type="Proteomes" id="UP001345013">
    <property type="component" value="Unassembled WGS sequence"/>
</dbReference>
<evidence type="ECO:0000259" key="2">
    <source>
        <dbReference type="PROSITE" id="PS50011"/>
    </source>
</evidence>
<dbReference type="PROSITE" id="PS50011">
    <property type="entry name" value="PROTEIN_KINASE_DOM"/>
    <property type="match status" value="1"/>
</dbReference>
<dbReference type="PANTHER" id="PTHR24359">
    <property type="entry name" value="SERINE/THREONINE-PROTEIN KINASE SBK1"/>
    <property type="match status" value="1"/>
</dbReference>
<dbReference type="SUPFAM" id="SSF53300">
    <property type="entry name" value="vWA-like"/>
    <property type="match status" value="1"/>
</dbReference>
<evidence type="ECO:0000313" key="4">
    <source>
        <dbReference type="Proteomes" id="UP001345013"/>
    </source>
</evidence>
<evidence type="ECO:0000313" key="3">
    <source>
        <dbReference type="EMBL" id="KAK5092998.1"/>
    </source>
</evidence>
<dbReference type="InterPro" id="IPR036465">
    <property type="entry name" value="vWFA_dom_sf"/>
</dbReference>
<organism evidence="3 4">
    <name type="scientific">Lithohypha guttulata</name>
    <dbReference type="NCBI Taxonomy" id="1690604"/>
    <lineage>
        <taxon>Eukaryota</taxon>
        <taxon>Fungi</taxon>
        <taxon>Dikarya</taxon>
        <taxon>Ascomycota</taxon>
        <taxon>Pezizomycotina</taxon>
        <taxon>Eurotiomycetes</taxon>
        <taxon>Chaetothyriomycetidae</taxon>
        <taxon>Chaetothyriales</taxon>
        <taxon>Trichomeriaceae</taxon>
        <taxon>Lithohypha</taxon>
    </lineage>
</organism>
<dbReference type="Pfam" id="PF00069">
    <property type="entry name" value="Pkinase"/>
    <property type="match status" value="1"/>
</dbReference>